<protein>
    <submittedName>
        <fullName evidence="1">Uncharacterized protein</fullName>
    </submittedName>
</protein>
<organism evidence="1">
    <name type="scientific">Strombidium rassoulzadegani</name>
    <dbReference type="NCBI Taxonomy" id="1082188"/>
    <lineage>
        <taxon>Eukaryota</taxon>
        <taxon>Sar</taxon>
        <taxon>Alveolata</taxon>
        <taxon>Ciliophora</taxon>
        <taxon>Intramacronucleata</taxon>
        <taxon>Spirotrichea</taxon>
        <taxon>Oligotrichia</taxon>
        <taxon>Strombidiidae</taxon>
        <taxon>Strombidium</taxon>
    </lineage>
</organism>
<proteinExistence type="predicted"/>
<name>A0A7S3CU11_9SPIT</name>
<sequence>MNTAIYVPELQTLAFGGFGGATHACGCAYKMAFCKSGQIKKTGCCGEYCVDAPTLMLQDLREVKGSYFDLGDINVHDGAGTIFAPTGNDYVKAGKVNNKAGGSVVFMGI</sequence>
<gene>
    <name evidence="1" type="ORF">SRAS04492_LOCUS9035</name>
</gene>
<dbReference type="EMBL" id="HBIA01018139">
    <property type="protein sequence ID" value="CAE0237226.1"/>
    <property type="molecule type" value="Transcribed_RNA"/>
</dbReference>
<evidence type="ECO:0000313" key="1">
    <source>
        <dbReference type="EMBL" id="CAE0237226.1"/>
    </source>
</evidence>
<accession>A0A7S3CU11</accession>
<dbReference type="AlphaFoldDB" id="A0A7S3CU11"/>
<reference evidence="1" key="1">
    <citation type="submission" date="2021-01" db="EMBL/GenBank/DDBJ databases">
        <authorList>
            <person name="Corre E."/>
            <person name="Pelletier E."/>
            <person name="Niang G."/>
            <person name="Scheremetjew M."/>
            <person name="Finn R."/>
            <person name="Kale V."/>
            <person name="Holt S."/>
            <person name="Cochrane G."/>
            <person name="Meng A."/>
            <person name="Brown T."/>
            <person name="Cohen L."/>
        </authorList>
    </citation>
    <scope>NUCLEOTIDE SEQUENCE</scope>
    <source>
        <strain evidence="1">Ras09</strain>
    </source>
</reference>